<protein>
    <submittedName>
        <fullName evidence="1">Uncharacterized protein</fullName>
    </submittedName>
</protein>
<gene>
    <name evidence="1" type="ORF">POVCU2_0032700</name>
</gene>
<dbReference type="AlphaFoldDB" id="A0A1A8W148"/>
<proteinExistence type="predicted"/>
<name>A0A1A8W148_PLAOA</name>
<dbReference type="Proteomes" id="UP000078560">
    <property type="component" value="Unassembled WGS sequence"/>
</dbReference>
<reference evidence="2" key="1">
    <citation type="submission" date="2016-05" db="EMBL/GenBank/DDBJ databases">
        <authorList>
            <person name="Naeem Raeece"/>
        </authorList>
    </citation>
    <scope>NUCLEOTIDE SEQUENCE [LARGE SCALE GENOMIC DNA]</scope>
</reference>
<evidence type="ECO:0000313" key="2">
    <source>
        <dbReference type="Proteomes" id="UP000078560"/>
    </source>
</evidence>
<evidence type="ECO:0000313" key="1">
    <source>
        <dbReference type="EMBL" id="SBS85663.1"/>
    </source>
</evidence>
<organism evidence="1 2">
    <name type="scientific">Plasmodium ovale curtisi</name>
    <dbReference type="NCBI Taxonomy" id="864141"/>
    <lineage>
        <taxon>Eukaryota</taxon>
        <taxon>Sar</taxon>
        <taxon>Alveolata</taxon>
        <taxon>Apicomplexa</taxon>
        <taxon>Aconoidasida</taxon>
        <taxon>Haemosporida</taxon>
        <taxon>Plasmodiidae</taxon>
        <taxon>Plasmodium</taxon>
        <taxon>Plasmodium (Plasmodium)</taxon>
    </lineage>
</organism>
<accession>A0A1A8W148</accession>
<dbReference type="EMBL" id="FLQU01000440">
    <property type="protein sequence ID" value="SBS85663.1"/>
    <property type="molecule type" value="Genomic_DNA"/>
</dbReference>
<sequence length="88" mass="10462">MESAKREKQASTKLLLPLFYKTCVQINFISVKWGRCTAVRSCLCDITLKMDALHSCYFYFYNRYISIAKMSYIEKNKMQEIKAQLWDN</sequence>